<evidence type="ECO:0000256" key="1">
    <source>
        <dbReference type="SAM" id="Phobius"/>
    </source>
</evidence>
<dbReference type="EMBL" id="GBRH01214549">
    <property type="protein sequence ID" value="JAD83346.1"/>
    <property type="molecule type" value="Transcribed_RNA"/>
</dbReference>
<reference evidence="2" key="2">
    <citation type="journal article" date="2015" name="Data Brief">
        <title>Shoot transcriptome of the giant reed, Arundo donax.</title>
        <authorList>
            <person name="Barrero R.A."/>
            <person name="Guerrero F.D."/>
            <person name="Moolhuijzen P."/>
            <person name="Goolsby J.A."/>
            <person name="Tidwell J."/>
            <person name="Bellgard S.E."/>
            <person name="Bellgard M.I."/>
        </authorList>
    </citation>
    <scope>NUCLEOTIDE SEQUENCE</scope>
    <source>
        <tissue evidence="2">Shoot tissue taken approximately 20 cm above the soil surface</tissue>
    </source>
</reference>
<organism evidence="2">
    <name type="scientific">Arundo donax</name>
    <name type="common">Giant reed</name>
    <name type="synonym">Donax arundinaceus</name>
    <dbReference type="NCBI Taxonomy" id="35708"/>
    <lineage>
        <taxon>Eukaryota</taxon>
        <taxon>Viridiplantae</taxon>
        <taxon>Streptophyta</taxon>
        <taxon>Embryophyta</taxon>
        <taxon>Tracheophyta</taxon>
        <taxon>Spermatophyta</taxon>
        <taxon>Magnoliopsida</taxon>
        <taxon>Liliopsida</taxon>
        <taxon>Poales</taxon>
        <taxon>Poaceae</taxon>
        <taxon>PACMAD clade</taxon>
        <taxon>Arundinoideae</taxon>
        <taxon>Arundineae</taxon>
        <taxon>Arundo</taxon>
    </lineage>
</organism>
<name>A0A0A9D685_ARUDO</name>
<evidence type="ECO:0000313" key="2">
    <source>
        <dbReference type="EMBL" id="JAD83346.1"/>
    </source>
</evidence>
<accession>A0A0A9D685</accession>
<feature type="transmembrane region" description="Helical" evidence="1">
    <location>
        <begin position="50"/>
        <end position="68"/>
    </location>
</feature>
<keyword evidence="1" id="KW-1133">Transmembrane helix</keyword>
<keyword evidence="1" id="KW-0812">Transmembrane</keyword>
<sequence>MEGGPDVAGMVEDDAIVIITEGEVVCGTCGSGSAPHLIVNCARCNAYEHWYYFIFVPCLVFPLTFSLAKHFENCTYTSGYLPRSNRLEK</sequence>
<reference evidence="2" key="1">
    <citation type="submission" date="2014-09" db="EMBL/GenBank/DDBJ databases">
        <authorList>
            <person name="Magalhaes I.L.F."/>
            <person name="Oliveira U."/>
            <person name="Santos F.R."/>
            <person name="Vidigal T.H.D.A."/>
            <person name="Brescovit A.D."/>
            <person name="Santos A.J."/>
        </authorList>
    </citation>
    <scope>NUCLEOTIDE SEQUENCE</scope>
    <source>
        <tissue evidence="2">Shoot tissue taken approximately 20 cm above the soil surface</tissue>
    </source>
</reference>
<dbReference type="AlphaFoldDB" id="A0A0A9D685"/>
<keyword evidence="1" id="KW-0472">Membrane</keyword>
<protein>
    <submittedName>
        <fullName evidence="2">Uncharacterized protein</fullName>
    </submittedName>
</protein>
<proteinExistence type="predicted"/>